<evidence type="ECO:0000313" key="1">
    <source>
        <dbReference type="EMBL" id="OJJ85771.1"/>
    </source>
</evidence>
<dbReference type="Proteomes" id="UP000184300">
    <property type="component" value="Unassembled WGS sequence"/>
</dbReference>
<dbReference type="PANTHER" id="PTHR31749">
    <property type="entry name" value="KINETOCHORE-ASSOCIATED PROTEIN NSL1 HOMOLOG"/>
    <property type="match status" value="1"/>
</dbReference>
<dbReference type="RefSeq" id="XP_022402469.1">
    <property type="nucleotide sequence ID" value="XM_022543416.1"/>
</dbReference>
<gene>
    <name evidence="1" type="ORF">ASPGLDRAFT_24771</name>
</gene>
<reference evidence="2" key="1">
    <citation type="journal article" date="2017" name="Genome Biol.">
        <title>Comparative genomics reveals high biological diversity and specific adaptations in the industrially and medically important fungal genus Aspergillus.</title>
        <authorList>
            <person name="de Vries R.P."/>
            <person name="Riley R."/>
            <person name="Wiebenga A."/>
            <person name="Aguilar-Osorio G."/>
            <person name="Amillis S."/>
            <person name="Uchima C.A."/>
            <person name="Anderluh G."/>
            <person name="Asadollahi M."/>
            <person name="Askin M."/>
            <person name="Barry K."/>
            <person name="Battaglia E."/>
            <person name="Bayram O."/>
            <person name="Benocci T."/>
            <person name="Braus-Stromeyer S.A."/>
            <person name="Caldana C."/>
            <person name="Canovas D."/>
            <person name="Cerqueira G.C."/>
            <person name="Chen F."/>
            <person name="Chen W."/>
            <person name="Choi C."/>
            <person name="Clum A."/>
            <person name="Dos Santos R.A."/>
            <person name="Damasio A.R."/>
            <person name="Diallinas G."/>
            <person name="Emri T."/>
            <person name="Fekete E."/>
            <person name="Flipphi M."/>
            <person name="Freyberg S."/>
            <person name="Gallo A."/>
            <person name="Gournas C."/>
            <person name="Habgood R."/>
            <person name="Hainaut M."/>
            <person name="Harispe M.L."/>
            <person name="Henrissat B."/>
            <person name="Hilden K.S."/>
            <person name="Hope R."/>
            <person name="Hossain A."/>
            <person name="Karabika E."/>
            <person name="Karaffa L."/>
            <person name="Karanyi Z."/>
            <person name="Krasevec N."/>
            <person name="Kuo A."/>
            <person name="Kusch H."/>
            <person name="LaButti K."/>
            <person name="Lagendijk E.L."/>
            <person name="Lapidus A."/>
            <person name="Levasseur A."/>
            <person name="Lindquist E."/>
            <person name="Lipzen A."/>
            <person name="Logrieco A.F."/>
            <person name="MacCabe A."/>
            <person name="Maekelae M.R."/>
            <person name="Malavazi I."/>
            <person name="Melin P."/>
            <person name="Meyer V."/>
            <person name="Mielnichuk N."/>
            <person name="Miskei M."/>
            <person name="Molnar A.P."/>
            <person name="Mule G."/>
            <person name="Ngan C.Y."/>
            <person name="Orejas M."/>
            <person name="Orosz E."/>
            <person name="Ouedraogo J.P."/>
            <person name="Overkamp K.M."/>
            <person name="Park H.-S."/>
            <person name="Perrone G."/>
            <person name="Piumi F."/>
            <person name="Punt P.J."/>
            <person name="Ram A.F."/>
            <person name="Ramon A."/>
            <person name="Rauscher S."/>
            <person name="Record E."/>
            <person name="Riano-Pachon D.M."/>
            <person name="Robert V."/>
            <person name="Roehrig J."/>
            <person name="Ruller R."/>
            <person name="Salamov A."/>
            <person name="Salih N.S."/>
            <person name="Samson R.A."/>
            <person name="Sandor E."/>
            <person name="Sanguinetti M."/>
            <person name="Schuetze T."/>
            <person name="Sepcic K."/>
            <person name="Shelest E."/>
            <person name="Sherlock G."/>
            <person name="Sophianopoulou V."/>
            <person name="Squina F.M."/>
            <person name="Sun H."/>
            <person name="Susca A."/>
            <person name="Todd R.B."/>
            <person name="Tsang A."/>
            <person name="Unkles S.E."/>
            <person name="van de Wiele N."/>
            <person name="van Rossen-Uffink D."/>
            <person name="Oliveira J.V."/>
            <person name="Vesth T.C."/>
            <person name="Visser J."/>
            <person name="Yu J.-H."/>
            <person name="Zhou M."/>
            <person name="Andersen M.R."/>
            <person name="Archer D.B."/>
            <person name="Baker S.E."/>
            <person name="Benoit I."/>
            <person name="Brakhage A.A."/>
            <person name="Braus G.H."/>
            <person name="Fischer R."/>
            <person name="Frisvad J.C."/>
            <person name="Goldman G.H."/>
            <person name="Houbraken J."/>
            <person name="Oakley B."/>
            <person name="Pocsi I."/>
            <person name="Scazzocchio C."/>
            <person name="Seiboth B."/>
            <person name="vanKuyk P.A."/>
            <person name="Wortman J."/>
            <person name="Dyer P.S."/>
            <person name="Grigoriev I.V."/>
        </authorList>
    </citation>
    <scope>NUCLEOTIDE SEQUENCE [LARGE SCALE GENOMIC DNA]</scope>
    <source>
        <strain evidence="2">CBS 516.65</strain>
    </source>
</reference>
<dbReference type="OrthoDB" id="2135762at2759"/>
<dbReference type="STRING" id="1160497.A0A1L9VPF8"/>
<evidence type="ECO:0008006" key="3">
    <source>
        <dbReference type="Google" id="ProtNLM"/>
    </source>
</evidence>
<dbReference type="EMBL" id="KV878894">
    <property type="protein sequence ID" value="OJJ85771.1"/>
    <property type="molecule type" value="Genomic_DNA"/>
</dbReference>
<protein>
    <recommendedName>
        <fullName evidence="3">Kinetochore protein mis14</fullName>
    </recommendedName>
</protein>
<keyword evidence="2" id="KW-1185">Reference proteome</keyword>
<evidence type="ECO:0000313" key="2">
    <source>
        <dbReference type="Proteomes" id="UP000184300"/>
    </source>
</evidence>
<dbReference type="AlphaFoldDB" id="A0A1L9VPF8"/>
<proteinExistence type="predicted"/>
<dbReference type="GO" id="GO:0000070">
    <property type="term" value="P:mitotic sister chromatid segregation"/>
    <property type="evidence" value="ECO:0007669"/>
    <property type="project" value="InterPro"/>
</dbReference>
<accession>A0A1L9VPF8</accession>
<dbReference type="InterPro" id="IPR013950">
    <property type="entry name" value="Mis14/Nsl1"/>
</dbReference>
<dbReference type="Pfam" id="PF08641">
    <property type="entry name" value="Mis14"/>
    <property type="match status" value="1"/>
</dbReference>
<organism evidence="1 2">
    <name type="scientific">Aspergillus glaucus CBS 516.65</name>
    <dbReference type="NCBI Taxonomy" id="1160497"/>
    <lineage>
        <taxon>Eukaryota</taxon>
        <taxon>Fungi</taxon>
        <taxon>Dikarya</taxon>
        <taxon>Ascomycota</taxon>
        <taxon>Pezizomycotina</taxon>
        <taxon>Eurotiomycetes</taxon>
        <taxon>Eurotiomycetidae</taxon>
        <taxon>Eurotiales</taxon>
        <taxon>Aspergillaceae</taxon>
        <taxon>Aspergillus</taxon>
        <taxon>Aspergillus subgen. Aspergillus</taxon>
    </lineage>
</organism>
<dbReference type="GO" id="GO:0000444">
    <property type="term" value="C:MIS12/MIND type complex"/>
    <property type="evidence" value="ECO:0007669"/>
    <property type="project" value="TreeGrafter"/>
</dbReference>
<name>A0A1L9VPF8_ASPGL</name>
<dbReference type="GeneID" id="34459677"/>
<sequence length="274" mass="30449">MHRKIELQAPADITYLYANTVTLSRQKLDLHLPPSATNDTEDAPDPMRERVRELVDEYITNTFTTASNSININGLDDHDHTSLSLNPLTASQSLQAPAETVEFEPYDTALAARVTSLYAQLESLTTTVAQLRRDAPRRAARMYAEELNKVLEGDDEDGLENEEEFGDIGEEEVVAKKEDSGDVEMGGAGLTTRRRRQVRPEWKIEVPLGSEQESERWRNGEMAEVYDDALRTLLRLQGEDTDAIADAGTDGNALATTVGKAERAERAAEVVEKM</sequence>
<dbReference type="VEuPathDB" id="FungiDB:ASPGLDRAFT_24771"/>
<dbReference type="PANTHER" id="PTHR31749:SF3">
    <property type="entry name" value="KINETOCHORE-ASSOCIATED PROTEIN NSL1 HOMOLOG"/>
    <property type="match status" value="1"/>
</dbReference>